<evidence type="ECO:0000256" key="1">
    <source>
        <dbReference type="SAM" id="Coils"/>
    </source>
</evidence>
<sequence length="245" mass="28362">MSRFSLVVFAIIGVVHTQQVYQNPKNSGYNGEVQKHVDEGKYHIEEAAKELYDKIIKMDNRRMNSMGNHMGRGGSAQRDKLKEMMAQSRPYLDETNANMRSEQELNELEGALTEAQSQLSQESGSVKRYNAEAEIARIRDEINRVRYGLKERLQNIMLGKKKPVAMASPRAHTVYPNYANTGYPSYPMYGYGDYRDYRSNATTWQTWTWILLGLSIILGLMLIGMLMWMMSKKRNYEQLYGTRQM</sequence>
<feature type="transmembrane region" description="Helical" evidence="2">
    <location>
        <begin position="207"/>
        <end position="228"/>
    </location>
</feature>
<organism evidence="4 5">
    <name type="scientific">Cylicocyclus nassatus</name>
    <name type="common">Nematode worm</name>
    <dbReference type="NCBI Taxonomy" id="53992"/>
    <lineage>
        <taxon>Eukaryota</taxon>
        <taxon>Metazoa</taxon>
        <taxon>Ecdysozoa</taxon>
        <taxon>Nematoda</taxon>
        <taxon>Chromadorea</taxon>
        <taxon>Rhabditida</taxon>
        <taxon>Rhabditina</taxon>
        <taxon>Rhabditomorpha</taxon>
        <taxon>Strongyloidea</taxon>
        <taxon>Strongylidae</taxon>
        <taxon>Cylicocyclus</taxon>
    </lineage>
</organism>
<accession>A0AA36HDV4</accession>
<keyword evidence="2" id="KW-0812">Transmembrane</keyword>
<feature type="chain" id="PRO_5041357200" evidence="3">
    <location>
        <begin position="18"/>
        <end position="245"/>
    </location>
</feature>
<evidence type="ECO:0000256" key="2">
    <source>
        <dbReference type="SAM" id="Phobius"/>
    </source>
</evidence>
<dbReference type="EMBL" id="CATQJL010000326">
    <property type="protein sequence ID" value="CAJ0608911.1"/>
    <property type="molecule type" value="Genomic_DNA"/>
</dbReference>
<proteinExistence type="predicted"/>
<comment type="caution">
    <text evidence="4">The sequence shown here is derived from an EMBL/GenBank/DDBJ whole genome shotgun (WGS) entry which is preliminary data.</text>
</comment>
<evidence type="ECO:0000313" key="4">
    <source>
        <dbReference type="EMBL" id="CAJ0608911.1"/>
    </source>
</evidence>
<keyword evidence="1" id="KW-0175">Coiled coil</keyword>
<name>A0AA36HDV4_CYLNA</name>
<reference evidence="4" key="1">
    <citation type="submission" date="2023-07" db="EMBL/GenBank/DDBJ databases">
        <authorList>
            <consortium name="CYATHOMIX"/>
        </authorList>
    </citation>
    <scope>NUCLEOTIDE SEQUENCE</scope>
    <source>
        <strain evidence="4">N/A</strain>
    </source>
</reference>
<gene>
    <name evidence="4" type="ORF">CYNAS_LOCUS20894</name>
</gene>
<dbReference type="Proteomes" id="UP001176961">
    <property type="component" value="Unassembled WGS sequence"/>
</dbReference>
<keyword evidence="3" id="KW-0732">Signal</keyword>
<feature type="coiled-coil region" evidence="1">
    <location>
        <begin position="98"/>
        <end position="125"/>
    </location>
</feature>
<keyword evidence="2" id="KW-1133">Transmembrane helix</keyword>
<dbReference type="AlphaFoldDB" id="A0AA36HDV4"/>
<feature type="signal peptide" evidence="3">
    <location>
        <begin position="1"/>
        <end position="17"/>
    </location>
</feature>
<evidence type="ECO:0000313" key="5">
    <source>
        <dbReference type="Proteomes" id="UP001176961"/>
    </source>
</evidence>
<evidence type="ECO:0000256" key="3">
    <source>
        <dbReference type="SAM" id="SignalP"/>
    </source>
</evidence>
<keyword evidence="5" id="KW-1185">Reference proteome</keyword>
<protein>
    <submittedName>
        <fullName evidence="4">Uncharacterized protein</fullName>
    </submittedName>
</protein>
<keyword evidence="2" id="KW-0472">Membrane</keyword>